<accession>A0A6H9YZX0</accession>
<dbReference type="AlphaFoldDB" id="A0A6H9YZX0"/>
<proteinExistence type="predicted"/>
<sequence>MTSGNDRAAFRAWIRANHPDAGGDPEVFATGLRRRRPAPAARAHGRVTVVRRRRGPGGALQRWLERRRRRRARKLN</sequence>
<evidence type="ECO:0000313" key="1">
    <source>
        <dbReference type="EMBL" id="KAB2347009.1"/>
    </source>
</evidence>
<organism evidence="1 2">
    <name type="scientific">Actinomadura rudentiformis</name>
    <dbReference type="NCBI Taxonomy" id="359158"/>
    <lineage>
        <taxon>Bacteria</taxon>
        <taxon>Bacillati</taxon>
        <taxon>Actinomycetota</taxon>
        <taxon>Actinomycetes</taxon>
        <taxon>Streptosporangiales</taxon>
        <taxon>Thermomonosporaceae</taxon>
        <taxon>Actinomadura</taxon>
    </lineage>
</organism>
<comment type="caution">
    <text evidence="1">The sequence shown here is derived from an EMBL/GenBank/DDBJ whole genome shotgun (WGS) entry which is preliminary data.</text>
</comment>
<evidence type="ECO:0000313" key="2">
    <source>
        <dbReference type="Proteomes" id="UP000468735"/>
    </source>
</evidence>
<name>A0A6H9YZX0_9ACTN</name>
<dbReference type="Proteomes" id="UP000468735">
    <property type="component" value="Unassembled WGS sequence"/>
</dbReference>
<gene>
    <name evidence="1" type="ORF">F8566_22810</name>
</gene>
<keyword evidence="2" id="KW-1185">Reference proteome</keyword>
<dbReference type="RefSeq" id="WP_151563024.1">
    <property type="nucleotide sequence ID" value="NZ_WBMT01000010.1"/>
</dbReference>
<protein>
    <submittedName>
        <fullName evidence="1">Uncharacterized protein</fullName>
    </submittedName>
</protein>
<dbReference type="EMBL" id="WBMT01000010">
    <property type="protein sequence ID" value="KAB2347009.1"/>
    <property type="molecule type" value="Genomic_DNA"/>
</dbReference>
<dbReference type="OrthoDB" id="5198651at2"/>
<reference evidence="1 2" key="1">
    <citation type="submission" date="2019-09" db="EMBL/GenBank/DDBJ databases">
        <title>Actinomadura physcomitrii sp. nov., a novel actinomycete isolated from moss [Physcomitrium sphaericum (Ludw) Fuernr].</title>
        <authorList>
            <person name="Zhuang X."/>
            <person name="Liu C."/>
        </authorList>
    </citation>
    <scope>NUCLEOTIDE SEQUENCE [LARGE SCALE GENOMIC DNA]</scope>
    <source>
        <strain evidence="1 2">HMC1</strain>
    </source>
</reference>